<dbReference type="Proteomes" id="UP001562065">
    <property type="component" value="Unassembled WGS sequence"/>
</dbReference>
<reference evidence="2 3" key="1">
    <citation type="submission" date="2024-07" db="EMBL/GenBank/DDBJ databases">
        <authorList>
            <person name="Ren Q."/>
        </authorList>
    </citation>
    <scope>NUCLEOTIDE SEQUENCE [LARGE SCALE GENOMIC DNA]</scope>
    <source>
        <strain evidence="2 3">REN37</strain>
    </source>
</reference>
<proteinExistence type="predicted"/>
<dbReference type="RefSeq" id="WP_369454802.1">
    <property type="nucleotide sequence ID" value="NZ_JBGCUO010000001.1"/>
</dbReference>
<name>A0ABV4AFE7_9GAMM</name>
<keyword evidence="3" id="KW-1185">Reference proteome</keyword>
<evidence type="ECO:0000313" key="2">
    <source>
        <dbReference type="EMBL" id="MEY1661550.1"/>
    </source>
</evidence>
<comment type="caution">
    <text evidence="2">The sequence shown here is derived from an EMBL/GenBank/DDBJ whole genome shotgun (WGS) entry which is preliminary data.</text>
</comment>
<evidence type="ECO:0000256" key="1">
    <source>
        <dbReference type="SAM" id="SignalP"/>
    </source>
</evidence>
<dbReference type="EMBL" id="JBGCUO010000001">
    <property type="protein sequence ID" value="MEY1661550.1"/>
    <property type="molecule type" value="Genomic_DNA"/>
</dbReference>
<accession>A0ABV4AFE7</accession>
<feature type="chain" id="PRO_5046083102" description="Secreted protein" evidence="1">
    <location>
        <begin position="25"/>
        <end position="245"/>
    </location>
</feature>
<gene>
    <name evidence="2" type="ORF">AB5I84_05225</name>
</gene>
<evidence type="ECO:0008006" key="4">
    <source>
        <dbReference type="Google" id="ProtNLM"/>
    </source>
</evidence>
<evidence type="ECO:0000313" key="3">
    <source>
        <dbReference type="Proteomes" id="UP001562065"/>
    </source>
</evidence>
<protein>
    <recommendedName>
        <fullName evidence="4">Secreted protein</fullName>
    </recommendedName>
</protein>
<feature type="signal peptide" evidence="1">
    <location>
        <begin position="1"/>
        <end position="24"/>
    </location>
</feature>
<organism evidence="2 3">
    <name type="scientific">Isoalcanivorax beigongshangi</name>
    <dbReference type="NCBI Taxonomy" id="3238810"/>
    <lineage>
        <taxon>Bacteria</taxon>
        <taxon>Pseudomonadati</taxon>
        <taxon>Pseudomonadota</taxon>
        <taxon>Gammaproteobacteria</taxon>
        <taxon>Oceanospirillales</taxon>
        <taxon>Alcanivoracaceae</taxon>
        <taxon>Isoalcanivorax</taxon>
    </lineage>
</organism>
<sequence>MKKKLLASVLVGGGVALFSAGASASYWEEGTCAPDHVDGPAPCIQATDEDGKTYFFNGDGAHAGDWHGRPDTGSPFTFKGSTDLKCGVAALSCDLALNGNVRKDFDPAAGEWKIGIQVTSANVTGSVLCSAVTVKGFPWYVDQDANDGPYTSAVGVGIPYTYGGTPAISFMGSIGPIGISVPLLGINVNDGHMHKVFYNNQDTFSFGGANGDSTIYNSSEGSTGCTVSGDLKLQPPMERLEILPL</sequence>
<keyword evidence="1" id="KW-0732">Signal</keyword>